<gene>
    <name evidence="1" type="ORF">LCGC14_2517840</name>
</gene>
<organism evidence="1">
    <name type="scientific">marine sediment metagenome</name>
    <dbReference type="NCBI Taxonomy" id="412755"/>
    <lineage>
        <taxon>unclassified sequences</taxon>
        <taxon>metagenomes</taxon>
        <taxon>ecological metagenomes</taxon>
    </lineage>
</organism>
<dbReference type="EMBL" id="LAZR01040544">
    <property type="protein sequence ID" value="KKL14227.1"/>
    <property type="molecule type" value="Genomic_DNA"/>
</dbReference>
<protein>
    <submittedName>
        <fullName evidence="1">Uncharacterized protein</fullName>
    </submittedName>
</protein>
<evidence type="ECO:0000313" key="1">
    <source>
        <dbReference type="EMBL" id="KKL14227.1"/>
    </source>
</evidence>
<feature type="non-terminal residue" evidence="1">
    <location>
        <position position="1"/>
    </location>
</feature>
<dbReference type="AlphaFoldDB" id="A0A0F9BKB0"/>
<proteinExistence type="predicted"/>
<comment type="caution">
    <text evidence="1">The sequence shown here is derived from an EMBL/GenBank/DDBJ whole genome shotgun (WGS) entry which is preliminary data.</text>
</comment>
<sequence length="117" mass="13790">VLAMIKPRDIGKIVISNNYVELDSSLITLFVSEEKYHDKTFLDNNYNKTVAKYLRQHINKFLKDEDVKIEIVPDRILKQYYTNPYSIETNSIFEIMEIDKQVKGVVFNNIMPNLMEV</sequence>
<reference evidence="1" key="1">
    <citation type="journal article" date="2015" name="Nature">
        <title>Complex archaea that bridge the gap between prokaryotes and eukaryotes.</title>
        <authorList>
            <person name="Spang A."/>
            <person name="Saw J.H."/>
            <person name="Jorgensen S.L."/>
            <person name="Zaremba-Niedzwiedzka K."/>
            <person name="Martijn J."/>
            <person name="Lind A.E."/>
            <person name="van Eijk R."/>
            <person name="Schleper C."/>
            <person name="Guy L."/>
            <person name="Ettema T.J."/>
        </authorList>
    </citation>
    <scope>NUCLEOTIDE SEQUENCE</scope>
</reference>
<name>A0A0F9BKB0_9ZZZZ</name>
<accession>A0A0F9BKB0</accession>